<proteinExistence type="predicted"/>
<organism evidence="1 2">
    <name type="scientific">Marchantia polymorpha</name>
    <name type="common">Common liverwort</name>
    <name type="synonym">Marchantia aquatica</name>
    <dbReference type="NCBI Taxonomy" id="3197"/>
    <lineage>
        <taxon>Eukaryota</taxon>
        <taxon>Viridiplantae</taxon>
        <taxon>Streptophyta</taxon>
        <taxon>Embryophyta</taxon>
        <taxon>Marchantiophyta</taxon>
        <taxon>Marchantiopsida</taxon>
        <taxon>Marchantiidae</taxon>
        <taxon>Marchantiales</taxon>
        <taxon>Marchantiaceae</taxon>
        <taxon>Marchantia</taxon>
    </lineage>
</organism>
<dbReference type="Proteomes" id="UP000244005">
    <property type="component" value="Unassembled WGS sequence"/>
</dbReference>
<dbReference type="Gramene" id="Mp7g00160.1">
    <property type="protein sequence ID" value="Mp7g00160.1.cds1"/>
    <property type="gene ID" value="Mp7g00160"/>
</dbReference>
<gene>
    <name evidence="1" type="ORF">MARPO_0046s0107</name>
</gene>
<protein>
    <submittedName>
        <fullName evidence="1">Uncharacterized protein</fullName>
    </submittedName>
</protein>
<dbReference type="AlphaFoldDB" id="A0A2R6WZL3"/>
<reference evidence="2" key="1">
    <citation type="journal article" date="2017" name="Cell">
        <title>Insights into land plant evolution garnered from the Marchantia polymorpha genome.</title>
        <authorList>
            <person name="Bowman J.L."/>
            <person name="Kohchi T."/>
            <person name="Yamato K.T."/>
            <person name="Jenkins J."/>
            <person name="Shu S."/>
            <person name="Ishizaki K."/>
            <person name="Yamaoka S."/>
            <person name="Nishihama R."/>
            <person name="Nakamura Y."/>
            <person name="Berger F."/>
            <person name="Adam C."/>
            <person name="Aki S.S."/>
            <person name="Althoff F."/>
            <person name="Araki T."/>
            <person name="Arteaga-Vazquez M.A."/>
            <person name="Balasubrmanian S."/>
            <person name="Barry K."/>
            <person name="Bauer D."/>
            <person name="Boehm C.R."/>
            <person name="Briginshaw L."/>
            <person name="Caballero-Perez J."/>
            <person name="Catarino B."/>
            <person name="Chen F."/>
            <person name="Chiyoda S."/>
            <person name="Chovatia M."/>
            <person name="Davies K.M."/>
            <person name="Delmans M."/>
            <person name="Demura T."/>
            <person name="Dierschke T."/>
            <person name="Dolan L."/>
            <person name="Dorantes-Acosta A.E."/>
            <person name="Eklund D.M."/>
            <person name="Florent S.N."/>
            <person name="Flores-Sandoval E."/>
            <person name="Fujiyama A."/>
            <person name="Fukuzawa H."/>
            <person name="Galik B."/>
            <person name="Grimanelli D."/>
            <person name="Grimwood J."/>
            <person name="Grossniklaus U."/>
            <person name="Hamada T."/>
            <person name="Haseloff J."/>
            <person name="Hetherington A.J."/>
            <person name="Higo A."/>
            <person name="Hirakawa Y."/>
            <person name="Hundley H.N."/>
            <person name="Ikeda Y."/>
            <person name="Inoue K."/>
            <person name="Inoue S.I."/>
            <person name="Ishida S."/>
            <person name="Jia Q."/>
            <person name="Kakita M."/>
            <person name="Kanazawa T."/>
            <person name="Kawai Y."/>
            <person name="Kawashima T."/>
            <person name="Kennedy M."/>
            <person name="Kinose K."/>
            <person name="Kinoshita T."/>
            <person name="Kohara Y."/>
            <person name="Koide E."/>
            <person name="Komatsu K."/>
            <person name="Kopischke S."/>
            <person name="Kubo M."/>
            <person name="Kyozuka J."/>
            <person name="Lagercrantz U."/>
            <person name="Lin S.S."/>
            <person name="Lindquist E."/>
            <person name="Lipzen A.M."/>
            <person name="Lu C.W."/>
            <person name="De Luna E."/>
            <person name="Martienssen R.A."/>
            <person name="Minamino N."/>
            <person name="Mizutani M."/>
            <person name="Mizutani M."/>
            <person name="Mochizuki N."/>
            <person name="Monte I."/>
            <person name="Mosher R."/>
            <person name="Nagasaki H."/>
            <person name="Nakagami H."/>
            <person name="Naramoto S."/>
            <person name="Nishitani K."/>
            <person name="Ohtani M."/>
            <person name="Okamoto T."/>
            <person name="Okumura M."/>
            <person name="Phillips J."/>
            <person name="Pollak B."/>
            <person name="Reinders A."/>
            <person name="Rovekamp M."/>
            <person name="Sano R."/>
            <person name="Sawa S."/>
            <person name="Schmid M.W."/>
            <person name="Shirakawa M."/>
            <person name="Solano R."/>
            <person name="Spunde A."/>
            <person name="Suetsugu N."/>
            <person name="Sugano S."/>
            <person name="Sugiyama A."/>
            <person name="Sun R."/>
            <person name="Suzuki Y."/>
            <person name="Takenaka M."/>
            <person name="Takezawa D."/>
            <person name="Tomogane H."/>
            <person name="Tsuzuki M."/>
            <person name="Ueda T."/>
            <person name="Umeda M."/>
            <person name="Ward J.M."/>
            <person name="Watanabe Y."/>
            <person name="Yazaki K."/>
            <person name="Yokoyama R."/>
            <person name="Yoshitake Y."/>
            <person name="Yotsui I."/>
            <person name="Zachgo S."/>
            <person name="Schmutz J."/>
        </authorList>
    </citation>
    <scope>NUCLEOTIDE SEQUENCE [LARGE SCALE GENOMIC DNA]</scope>
    <source>
        <strain evidence="2">Tak-1</strain>
    </source>
</reference>
<evidence type="ECO:0000313" key="2">
    <source>
        <dbReference type="Proteomes" id="UP000244005"/>
    </source>
</evidence>
<accession>A0A2R6WZL3</accession>
<dbReference type="EMBL" id="KZ772718">
    <property type="protein sequence ID" value="PTQ39297.1"/>
    <property type="molecule type" value="Genomic_DNA"/>
</dbReference>
<evidence type="ECO:0000313" key="1">
    <source>
        <dbReference type="EMBL" id="PTQ39297.1"/>
    </source>
</evidence>
<name>A0A2R6WZL3_MARPO</name>
<keyword evidence="2" id="KW-1185">Reference proteome</keyword>
<sequence length="85" mass="9775">MDVRNLFNYTKGWIWSEIGSRSIEEGKRLVHVNGELESAHEQGSSRKYLSPGRIVGSNLCFTVTHGMRECEYVRMTLPLQFQQQG</sequence>